<accession>A0A1I0AU96</accession>
<sequence>MPASPYQRLLELAFAADPAAADRYLTPTTREAYHAFGQAAPADLAYRFERVRLGVALALLRLLAELGDMDEARQVLDVLKNALQAPSVAGIDKAMQKGATTFDRLYANLYVNEDGEQVLHLFERTLDADTQRLMDDVIEEALQLVPTLDFSRDEDDDDE</sequence>
<dbReference type="AlphaFoldDB" id="A0A1I0AU96"/>
<organism evidence="1 2">
    <name type="scientific">Hymenobacter actinosclerus</name>
    <dbReference type="NCBI Taxonomy" id="82805"/>
    <lineage>
        <taxon>Bacteria</taxon>
        <taxon>Pseudomonadati</taxon>
        <taxon>Bacteroidota</taxon>
        <taxon>Cytophagia</taxon>
        <taxon>Cytophagales</taxon>
        <taxon>Hymenobacteraceae</taxon>
        <taxon>Hymenobacter</taxon>
    </lineage>
</organism>
<name>A0A1I0AU96_9BACT</name>
<keyword evidence="2" id="KW-1185">Reference proteome</keyword>
<dbReference type="Proteomes" id="UP000198697">
    <property type="component" value="Unassembled WGS sequence"/>
</dbReference>
<dbReference type="RefSeq" id="WP_092768483.1">
    <property type="nucleotide sequence ID" value="NZ_FOHS01000001.1"/>
</dbReference>
<gene>
    <name evidence="1" type="ORF">SAMN04487998_0823</name>
</gene>
<reference evidence="2" key="1">
    <citation type="submission" date="2016-10" db="EMBL/GenBank/DDBJ databases">
        <authorList>
            <person name="Varghese N."/>
            <person name="Submissions S."/>
        </authorList>
    </citation>
    <scope>NUCLEOTIDE SEQUENCE [LARGE SCALE GENOMIC DNA]</scope>
    <source>
        <strain evidence="2">DSM 15310</strain>
    </source>
</reference>
<protein>
    <submittedName>
        <fullName evidence="1">Uncharacterized protein</fullName>
    </submittedName>
</protein>
<dbReference type="OrthoDB" id="881645at2"/>
<dbReference type="EMBL" id="FOHS01000001">
    <property type="protein sequence ID" value="SES97330.1"/>
    <property type="molecule type" value="Genomic_DNA"/>
</dbReference>
<proteinExistence type="predicted"/>
<evidence type="ECO:0000313" key="2">
    <source>
        <dbReference type="Proteomes" id="UP000198697"/>
    </source>
</evidence>
<evidence type="ECO:0000313" key="1">
    <source>
        <dbReference type="EMBL" id="SES97330.1"/>
    </source>
</evidence>